<dbReference type="GO" id="GO:0012505">
    <property type="term" value="C:endomembrane system"/>
    <property type="evidence" value="ECO:0007669"/>
    <property type="project" value="UniProtKB-SubCell"/>
</dbReference>
<evidence type="ECO:0000256" key="4">
    <source>
        <dbReference type="ARBA" id="ARBA00023136"/>
    </source>
</evidence>
<dbReference type="OrthoDB" id="9789677at2"/>
<feature type="transmembrane region" description="Helical" evidence="5">
    <location>
        <begin position="211"/>
        <end position="229"/>
    </location>
</feature>
<keyword evidence="3 5" id="KW-1133">Transmembrane helix</keyword>
<dbReference type="AlphaFoldDB" id="A0A1G6GUS0"/>
<feature type="transmembrane region" description="Helical" evidence="5">
    <location>
        <begin position="21"/>
        <end position="43"/>
    </location>
</feature>
<keyword evidence="4 5" id="KW-0472">Membrane</keyword>
<dbReference type="InterPro" id="IPR008217">
    <property type="entry name" value="Ccc1_fam"/>
</dbReference>
<dbReference type="GO" id="GO:0030026">
    <property type="term" value="P:intracellular manganese ion homeostasis"/>
    <property type="evidence" value="ECO:0007669"/>
    <property type="project" value="InterPro"/>
</dbReference>
<protein>
    <submittedName>
        <fullName evidence="6">Predicted Fe2+/Mn2+ transporter, VIT1/CCC1 family</fullName>
    </submittedName>
</protein>
<keyword evidence="2 5" id="KW-0812">Transmembrane</keyword>
<dbReference type="GO" id="GO:0005384">
    <property type="term" value="F:manganese ion transmembrane transporter activity"/>
    <property type="evidence" value="ECO:0007669"/>
    <property type="project" value="InterPro"/>
</dbReference>
<dbReference type="EMBL" id="FMYL01000002">
    <property type="protein sequence ID" value="SDB84876.1"/>
    <property type="molecule type" value="Genomic_DNA"/>
</dbReference>
<reference evidence="7" key="1">
    <citation type="submission" date="2016-09" db="EMBL/GenBank/DDBJ databases">
        <authorList>
            <person name="Varghese N."/>
            <person name="Submissions S."/>
        </authorList>
    </citation>
    <scope>NUCLEOTIDE SEQUENCE [LARGE SCALE GENOMIC DNA]</scope>
    <source>
        <strain evidence="7">ANC 4422</strain>
    </source>
</reference>
<dbReference type="PANTHER" id="PTHR31851">
    <property type="entry name" value="FE(2+)/MN(2+) TRANSPORTER PCL1"/>
    <property type="match status" value="1"/>
</dbReference>
<evidence type="ECO:0000256" key="2">
    <source>
        <dbReference type="ARBA" id="ARBA00022692"/>
    </source>
</evidence>
<feature type="transmembrane region" description="Helical" evidence="5">
    <location>
        <begin position="49"/>
        <end position="67"/>
    </location>
</feature>
<evidence type="ECO:0000313" key="6">
    <source>
        <dbReference type="EMBL" id="SDB84876.1"/>
    </source>
</evidence>
<comment type="subcellular location">
    <subcellularLocation>
        <location evidence="1">Endomembrane system</location>
        <topology evidence="1">Multi-pass membrane protein</topology>
    </subcellularLocation>
</comment>
<accession>A0A1G6GUS0</accession>
<evidence type="ECO:0000313" key="7">
    <source>
        <dbReference type="Proteomes" id="UP000242501"/>
    </source>
</evidence>
<sequence>MSRHSHHEENHYTERSGWLRAAVLGANDGIISVTSLVVGMAASGATANTLLITCVAGVIAGAVSMAAGEYISVKSQQDIEDADLRMEAISLDLSPDLELLELTKIYIHRGLDHELAFQVAQQLTAHNALAAHARDEIGINEETAAQPLLAAVASAVSFILGGVFPLLAILLLPRHVLEYGIIIVGVLSLGLLGAVASYAGGSPIIRGVVRVMLWGVVAMLFTFWIGSLFNVSAVG</sequence>
<keyword evidence="7" id="KW-1185">Reference proteome</keyword>
<evidence type="ECO:0000256" key="5">
    <source>
        <dbReference type="SAM" id="Phobius"/>
    </source>
</evidence>
<name>A0A1G6GUS0_9GAMM</name>
<evidence type="ECO:0000256" key="1">
    <source>
        <dbReference type="ARBA" id="ARBA00004127"/>
    </source>
</evidence>
<dbReference type="Pfam" id="PF01988">
    <property type="entry name" value="VIT1"/>
    <property type="match status" value="1"/>
</dbReference>
<feature type="transmembrane region" description="Helical" evidence="5">
    <location>
        <begin position="179"/>
        <end position="199"/>
    </location>
</feature>
<feature type="transmembrane region" description="Helical" evidence="5">
    <location>
        <begin position="148"/>
        <end position="173"/>
    </location>
</feature>
<dbReference type="STRING" id="1219383.SAMN05421733_102127"/>
<proteinExistence type="predicted"/>
<dbReference type="CDD" id="cd02432">
    <property type="entry name" value="Nodulin-21_like_1"/>
    <property type="match status" value="1"/>
</dbReference>
<dbReference type="Proteomes" id="UP000242501">
    <property type="component" value="Unassembled WGS sequence"/>
</dbReference>
<evidence type="ECO:0000256" key="3">
    <source>
        <dbReference type="ARBA" id="ARBA00022989"/>
    </source>
</evidence>
<dbReference type="RefSeq" id="WP_092746821.1">
    <property type="nucleotide sequence ID" value="NZ_FMYL01000002.1"/>
</dbReference>
<organism evidence="6 7">
    <name type="scientific">Acinetobacter boissieri</name>
    <dbReference type="NCBI Taxonomy" id="1219383"/>
    <lineage>
        <taxon>Bacteria</taxon>
        <taxon>Pseudomonadati</taxon>
        <taxon>Pseudomonadota</taxon>
        <taxon>Gammaproteobacteria</taxon>
        <taxon>Moraxellales</taxon>
        <taxon>Moraxellaceae</taxon>
        <taxon>Acinetobacter</taxon>
    </lineage>
</organism>
<gene>
    <name evidence="6" type="ORF">SAMN05421733_102127</name>
</gene>